<gene>
    <name evidence="4" type="ORF">GIB67_020319</name>
</gene>
<dbReference type="Proteomes" id="UP000541444">
    <property type="component" value="Unassembled WGS sequence"/>
</dbReference>
<protein>
    <recommendedName>
        <fullName evidence="6">Ankyrin repeat protein</fullName>
    </recommendedName>
</protein>
<dbReference type="PANTHER" id="PTHR24123:SF139">
    <property type="entry name" value="ANKYRIN"/>
    <property type="match status" value="1"/>
</dbReference>
<organism evidence="4 5">
    <name type="scientific">Kingdonia uniflora</name>
    <dbReference type="NCBI Taxonomy" id="39325"/>
    <lineage>
        <taxon>Eukaryota</taxon>
        <taxon>Viridiplantae</taxon>
        <taxon>Streptophyta</taxon>
        <taxon>Embryophyta</taxon>
        <taxon>Tracheophyta</taxon>
        <taxon>Spermatophyta</taxon>
        <taxon>Magnoliopsida</taxon>
        <taxon>Ranunculales</taxon>
        <taxon>Circaeasteraceae</taxon>
        <taxon>Kingdonia</taxon>
    </lineage>
</organism>
<name>A0A7J7NI66_9MAGN</name>
<comment type="caution">
    <text evidence="4">The sequence shown here is derived from an EMBL/GenBank/DDBJ whole genome shotgun (WGS) entry which is preliminary data.</text>
</comment>
<evidence type="ECO:0000256" key="1">
    <source>
        <dbReference type="ARBA" id="ARBA00022737"/>
    </source>
</evidence>
<keyword evidence="1" id="KW-0677">Repeat</keyword>
<dbReference type="SMART" id="SM00248">
    <property type="entry name" value="ANK"/>
    <property type="match status" value="11"/>
</dbReference>
<dbReference type="Pfam" id="PF12796">
    <property type="entry name" value="Ank_2"/>
    <property type="match status" value="4"/>
</dbReference>
<feature type="repeat" description="ANK" evidence="3">
    <location>
        <begin position="79"/>
        <end position="111"/>
    </location>
</feature>
<dbReference type="Gene3D" id="1.25.40.20">
    <property type="entry name" value="Ankyrin repeat-containing domain"/>
    <property type="match status" value="4"/>
</dbReference>
<dbReference type="PROSITE" id="PS50088">
    <property type="entry name" value="ANK_REPEAT"/>
    <property type="match status" value="6"/>
</dbReference>
<dbReference type="AlphaFoldDB" id="A0A7J7NI66"/>
<reference evidence="4 5" key="1">
    <citation type="journal article" date="2020" name="IScience">
        <title>Genome Sequencing of the Endangered Kingdonia uniflora (Circaeasteraceae, Ranunculales) Reveals Potential Mechanisms of Evolutionary Specialization.</title>
        <authorList>
            <person name="Sun Y."/>
            <person name="Deng T."/>
            <person name="Zhang A."/>
            <person name="Moore M.J."/>
            <person name="Landis J.B."/>
            <person name="Lin N."/>
            <person name="Zhang H."/>
            <person name="Zhang X."/>
            <person name="Huang J."/>
            <person name="Zhang X."/>
            <person name="Sun H."/>
            <person name="Wang H."/>
        </authorList>
    </citation>
    <scope>NUCLEOTIDE SEQUENCE [LARGE SCALE GENOMIC DNA]</scope>
    <source>
        <strain evidence="4">TB1705</strain>
        <tissue evidence="4">Leaf</tissue>
    </source>
</reference>
<accession>A0A7J7NI66</accession>
<sequence>MTVFGHKQVFPVNYEVEISQRLIEASHNGDLKSALECISDGLVDVNFIGAVCLKTRRTEVVLNDESASVVRVEYEEFRTDVTALFLASQSGNLKLVRKLLSVGADVNQKLFRGYATTAAAREGHLEILEILLKGGASQSACEEALLEASCFGRARLAELIMGSDMIRPHVAVHSLVTACCRGFVDVVDTFMKCGVDANAIDRVLVRSLKPSLHTNADCPALVAAVVTRQVSVVRQLLQVGIKTDINVRLGAWSWDTNSGEEFRVGAGLAEPYAITWCAVEYFESSGAILRMLLFQHSPNTLHFGRTLVHHAILCGNTKALNVLVNCGADMELPVKTTRGHEFRPIHMASRLGLDRIVQLLIDSGCDLNSRTDSGETALMICVKYQREECFRVLAFAGADFGIVNFAGQSVTSIAVASRCSLGFQVLLLSIIRSGVVTSSNSSVFSPLMFVARIGNIEAMETLIRLPEVNLDEKDENGFTPVMLTVVEGHVEAFRLLVYAGANVASINLSELSENHDLFEKVLLEFALEKGKNHGAGGFYVLHCAARRGDLDAVKLLTSRGYDVNVPDGDDYTPLMLAAKGNYGDLCELLISCGARCDIKTAKGETAISLSRKYNGVGSKAEGVILDEVSRVLVLNGGRVQKHTKRGKGSPHEKVMRMVGVAGVLRWGKSNKRNVICREAEVGPSSAFQRNRRRKEDAYAPGIFRVLTTKNKEFHFVCDGGDETAELWVRGIRLVTREAVFGKKCAT</sequence>
<dbReference type="SUPFAM" id="SSF48403">
    <property type="entry name" value="Ankyrin repeat"/>
    <property type="match status" value="2"/>
</dbReference>
<dbReference type="EMBL" id="JACGCM010000772">
    <property type="protein sequence ID" value="KAF6166885.1"/>
    <property type="molecule type" value="Genomic_DNA"/>
</dbReference>
<keyword evidence="5" id="KW-1185">Reference proteome</keyword>
<dbReference type="InterPro" id="IPR051165">
    <property type="entry name" value="Multifunctional_ANK_Repeat"/>
</dbReference>
<dbReference type="InterPro" id="IPR002110">
    <property type="entry name" value="Ankyrin_rpt"/>
</dbReference>
<evidence type="ECO:0000313" key="4">
    <source>
        <dbReference type="EMBL" id="KAF6166885.1"/>
    </source>
</evidence>
<feature type="repeat" description="ANK" evidence="3">
    <location>
        <begin position="569"/>
        <end position="601"/>
    </location>
</feature>
<dbReference type="PANTHER" id="PTHR24123">
    <property type="entry name" value="ANKYRIN REPEAT-CONTAINING"/>
    <property type="match status" value="1"/>
</dbReference>
<dbReference type="OrthoDB" id="194358at2759"/>
<dbReference type="PROSITE" id="PS50297">
    <property type="entry name" value="ANK_REP_REGION"/>
    <property type="match status" value="4"/>
</dbReference>
<evidence type="ECO:0008006" key="6">
    <source>
        <dbReference type="Google" id="ProtNLM"/>
    </source>
</evidence>
<evidence type="ECO:0000256" key="3">
    <source>
        <dbReference type="PROSITE-ProRule" id="PRU00023"/>
    </source>
</evidence>
<feature type="repeat" description="ANK" evidence="3">
    <location>
        <begin position="340"/>
        <end position="372"/>
    </location>
</feature>
<feature type="repeat" description="ANK" evidence="3">
    <location>
        <begin position="303"/>
        <end position="335"/>
    </location>
</feature>
<evidence type="ECO:0000313" key="5">
    <source>
        <dbReference type="Proteomes" id="UP000541444"/>
    </source>
</evidence>
<keyword evidence="2 3" id="KW-0040">ANK repeat</keyword>
<dbReference type="InterPro" id="IPR036770">
    <property type="entry name" value="Ankyrin_rpt-contain_sf"/>
</dbReference>
<evidence type="ECO:0000256" key="2">
    <source>
        <dbReference type="ARBA" id="ARBA00023043"/>
    </source>
</evidence>
<feature type="repeat" description="ANK" evidence="3">
    <location>
        <begin position="476"/>
        <end position="508"/>
    </location>
</feature>
<feature type="repeat" description="ANK" evidence="3">
    <location>
        <begin position="536"/>
        <end position="568"/>
    </location>
</feature>
<proteinExistence type="predicted"/>